<reference evidence="1 2" key="1">
    <citation type="submission" date="2015-06" db="EMBL/GenBank/DDBJ databases">
        <title>Genome sequence of Mycobacterium conceptionense strain MLE.</title>
        <authorList>
            <person name="Greninger A.L."/>
            <person name="Cunningham G."/>
            <person name="Chiu C.Y."/>
            <person name="Miller S."/>
        </authorList>
    </citation>
    <scope>NUCLEOTIDE SEQUENCE [LARGE SCALE GENOMIC DNA]</scope>
    <source>
        <strain evidence="1 2">MLE</strain>
    </source>
</reference>
<gene>
    <name evidence="1" type="ORF">ACT17_23140</name>
</gene>
<protein>
    <submittedName>
        <fullName evidence="1">Uncharacterized protein</fullName>
    </submittedName>
</protein>
<dbReference type="Proteomes" id="UP000037594">
    <property type="component" value="Unassembled WGS sequence"/>
</dbReference>
<dbReference type="EMBL" id="LFOD01000025">
    <property type="protein sequence ID" value="KMV15985.1"/>
    <property type="molecule type" value="Genomic_DNA"/>
</dbReference>
<comment type="caution">
    <text evidence="1">The sequence shown here is derived from an EMBL/GenBank/DDBJ whole genome shotgun (WGS) entry which is preliminary data.</text>
</comment>
<evidence type="ECO:0000313" key="2">
    <source>
        <dbReference type="Proteomes" id="UP000037594"/>
    </source>
</evidence>
<dbReference type="RefSeq" id="WP_048896248.1">
    <property type="nucleotide sequence ID" value="NZ_LFOD01000025.1"/>
</dbReference>
<evidence type="ECO:0000313" key="1">
    <source>
        <dbReference type="EMBL" id="KMV15985.1"/>
    </source>
</evidence>
<dbReference type="OrthoDB" id="4762502at2"/>
<accession>A0A0J8U6B7</accession>
<name>A0A0J8U6B7_9MYCO</name>
<dbReference type="PATRIC" id="fig|451644.5.peg.4779"/>
<organism evidence="1 2">
    <name type="scientific">Mycolicibacterium conceptionense</name>
    <dbReference type="NCBI Taxonomy" id="451644"/>
    <lineage>
        <taxon>Bacteria</taxon>
        <taxon>Bacillati</taxon>
        <taxon>Actinomycetota</taxon>
        <taxon>Actinomycetes</taxon>
        <taxon>Mycobacteriales</taxon>
        <taxon>Mycobacteriaceae</taxon>
        <taxon>Mycolicibacterium</taxon>
    </lineage>
</organism>
<dbReference type="AlphaFoldDB" id="A0A0J8U6B7"/>
<proteinExistence type="predicted"/>
<sequence>MSDTTAPTPRIMANTRRTNGGDEFRAKLLDLDWIREAGPIELRHAMHALCWRFHRETVDGFSLDPFVAEKMLITARGVKGELDAKLAKVGARLDAEDVDANELSELREERAALLRRKAAADTVIATTRATVEFHRPVVGRHSERERVAVAAAVELGRAIATHREQVHPDEACEADERLWAVLDTASVPDGRAGTLPVQQLIGRIDAAEYSRNVA</sequence>